<evidence type="ECO:0000313" key="7">
    <source>
        <dbReference type="Proteomes" id="UP000318939"/>
    </source>
</evidence>
<evidence type="ECO:0000313" key="6">
    <source>
        <dbReference type="EMBL" id="WFS22627.1"/>
    </source>
</evidence>
<dbReference type="PROSITE" id="PS50931">
    <property type="entry name" value="HTH_LYSR"/>
    <property type="match status" value="1"/>
</dbReference>
<dbReference type="SUPFAM" id="SSF53850">
    <property type="entry name" value="Periplasmic binding protein-like II"/>
    <property type="match status" value="1"/>
</dbReference>
<dbReference type="PANTHER" id="PTHR30419:SF8">
    <property type="entry name" value="NITROGEN ASSIMILATION TRANSCRIPTIONAL ACTIVATOR-RELATED"/>
    <property type="match status" value="1"/>
</dbReference>
<dbReference type="InterPro" id="IPR050950">
    <property type="entry name" value="HTH-type_LysR_regulators"/>
</dbReference>
<evidence type="ECO:0000256" key="3">
    <source>
        <dbReference type="ARBA" id="ARBA00023125"/>
    </source>
</evidence>
<evidence type="ECO:0000256" key="2">
    <source>
        <dbReference type="ARBA" id="ARBA00023015"/>
    </source>
</evidence>
<accession>A0ABY8IH21</accession>
<gene>
    <name evidence="6" type="ORF">PR018_16065</name>
</gene>
<evidence type="ECO:0000259" key="5">
    <source>
        <dbReference type="PROSITE" id="PS50931"/>
    </source>
</evidence>
<dbReference type="Gene3D" id="3.40.190.290">
    <property type="match status" value="1"/>
</dbReference>
<dbReference type="Proteomes" id="UP000318939">
    <property type="component" value="Chromosome"/>
</dbReference>
<dbReference type="InterPro" id="IPR005119">
    <property type="entry name" value="LysR_subst-bd"/>
</dbReference>
<reference evidence="6" key="1">
    <citation type="journal article" date="2019" name="Phytopathology">
        <title>A Novel Group of Rhizobium tumorigenes-Like Agrobacteria Associated with Crown Gall Disease of Rhododendron and Blueberry.</title>
        <authorList>
            <person name="Kuzmanovic N."/>
            <person name="Behrens P."/>
            <person name="Idczak E."/>
            <person name="Wagner S."/>
            <person name="Gotz M."/>
            <person name="Sproer C."/>
            <person name="Bunk B."/>
            <person name="Overmann J."/>
            <person name="Smalla K."/>
        </authorList>
    </citation>
    <scope>NUCLEOTIDE SEQUENCE</scope>
    <source>
        <strain evidence="6">Rho-6.2</strain>
    </source>
</reference>
<comment type="similarity">
    <text evidence="1">Belongs to the LysR transcriptional regulatory family.</text>
</comment>
<protein>
    <submittedName>
        <fullName evidence="6">LysR family transcriptional regulator</fullName>
    </submittedName>
</protein>
<dbReference type="InterPro" id="IPR036388">
    <property type="entry name" value="WH-like_DNA-bd_sf"/>
</dbReference>
<keyword evidence="3" id="KW-0238">DNA-binding</keyword>
<evidence type="ECO:0000256" key="4">
    <source>
        <dbReference type="ARBA" id="ARBA00023163"/>
    </source>
</evidence>
<organism evidence="6 7">
    <name type="scientific">Rhizobium rhododendri</name>
    <dbReference type="NCBI Taxonomy" id="2506430"/>
    <lineage>
        <taxon>Bacteria</taxon>
        <taxon>Pseudomonadati</taxon>
        <taxon>Pseudomonadota</taxon>
        <taxon>Alphaproteobacteria</taxon>
        <taxon>Hyphomicrobiales</taxon>
        <taxon>Rhizobiaceae</taxon>
        <taxon>Rhizobium/Agrobacterium group</taxon>
        <taxon>Rhizobium</taxon>
    </lineage>
</organism>
<dbReference type="SUPFAM" id="SSF46785">
    <property type="entry name" value="Winged helix' DNA-binding domain"/>
    <property type="match status" value="1"/>
</dbReference>
<dbReference type="EMBL" id="CP117267">
    <property type="protein sequence ID" value="WFS22627.1"/>
    <property type="molecule type" value="Genomic_DNA"/>
</dbReference>
<dbReference type="PRINTS" id="PR00039">
    <property type="entry name" value="HTHLYSR"/>
</dbReference>
<evidence type="ECO:0000256" key="1">
    <source>
        <dbReference type="ARBA" id="ARBA00009437"/>
    </source>
</evidence>
<dbReference type="Pfam" id="PF03466">
    <property type="entry name" value="LysR_substrate"/>
    <property type="match status" value="1"/>
</dbReference>
<keyword evidence="4" id="KW-0804">Transcription</keyword>
<keyword evidence="7" id="KW-1185">Reference proteome</keyword>
<sequence>MQLISQAALLLDAVARAGSFRRAAERLNLSASAINRQILRLEEDIGLPLFERLPRGIRPTAAGERLLADIRRWRREQERAEGQLRDLKGQRRGSITIGAMECFGNTLLPDVIKKLHSVNPLIEVSVLIGGTDELLRKLNLKELDFALLFNPPHRIASDAVRLLNARPGLVMAANHPLALSQSLRLADCLQYGFVLPDQSLGIREFIDKAFVDLGVEFAGMVSTNSIALIKSMVKLGQTMAVLSIFDVYGELVRGELAFATIEDRNIEDEILAICAPINRPTSAAAQMMIDLVDESLRSIRQPSRAGSQI</sequence>
<dbReference type="PANTHER" id="PTHR30419">
    <property type="entry name" value="HTH-TYPE TRANSCRIPTIONAL REGULATOR YBHD"/>
    <property type="match status" value="1"/>
</dbReference>
<keyword evidence="2" id="KW-0805">Transcription regulation</keyword>
<dbReference type="InterPro" id="IPR036390">
    <property type="entry name" value="WH_DNA-bd_sf"/>
</dbReference>
<proteinExistence type="inferred from homology"/>
<reference evidence="6" key="2">
    <citation type="journal article" date="2023" name="MicrobiologyOpen">
        <title>Genomics of the tumorigenes clade of the family Rhizobiaceae and description of Rhizobium rhododendri sp. nov.</title>
        <authorList>
            <person name="Kuzmanovic N."/>
            <person name="diCenzo G.C."/>
            <person name="Bunk B."/>
            <person name="Sproeer C."/>
            <person name="Fruehling A."/>
            <person name="Neumann-Schaal M."/>
            <person name="Overmann J."/>
            <person name="Smalla K."/>
        </authorList>
    </citation>
    <scope>NUCLEOTIDE SEQUENCE</scope>
    <source>
        <strain evidence="6">Rho-6.2</strain>
    </source>
</reference>
<dbReference type="InterPro" id="IPR000847">
    <property type="entry name" value="LysR_HTH_N"/>
</dbReference>
<dbReference type="Gene3D" id="1.10.10.10">
    <property type="entry name" value="Winged helix-like DNA-binding domain superfamily/Winged helix DNA-binding domain"/>
    <property type="match status" value="1"/>
</dbReference>
<dbReference type="Pfam" id="PF00126">
    <property type="entry name" value="HTH_1"/>
    <property type="match status" value="1"/>
</dbReference>
<feature type="domain" description="HTH lysR-type" evidence="5">
    <location>
        <begin position="11"/>
        <end position="60"/>
    </location>
</feature>
<name>A0ABY8IH21_9HYPH</name>